<dbReference type="Pfam" id="PF12833">
    <property type="entry name" value="HTH_18"/>
    <property type="match status" value="1"/>
</dbReference>
<organism evidence="4 5">
    <name type="scientific">Pseudomonas fluorescens</name>
    <dbReference type="NCBI Taxonomy" id="294"/>
    <lineage>
        <taxon>Bacteria</taxon>
        <taxon>Pseudomonadati</taxon>
        <taxon>Pseudomonadota</taxon>
        <taxon>Gammaproteobacteria</taxon>
        <taxon>Pseudomonadales</taxon>
        <taxon>Pseudomonadaceae</taxon>
        <taxon>Pseudomonas</taxon>
    </lineage>
</organism>
<keyword evidence="1" id="KW-0805">Transcription regulation</keyword>
<dbReference type="Pfam" id="PF01965">
    <property type="entry name" value="DJ-1_PfpI"/>
    <property type="match status" value="1"/>
</dbReference>
<dbReference type="InterPro" id="IPR029062">
    <property type="entry name" value="Class_I_gatase-like"/>
</dbReference>
<evidence type="ECO:0000313" key="4">
    <source>
        <dbReference type="EMBL" id="VVO27207.1"/>
    </source>
</evidence>
<dbReference type="PANTHER" id="PTHR43130:SF3">
    <property type="entry name" value="HTH-TYPE TRANSCRIPTIONAL REGULATOR RV1931C"/>
    <property type="match status" value="1"/>
</dbReference>
<reference evidence="4 5" key="1">
    <citation type="submission" date="2019-09" db="EMBL/GenBank/DDBJ databases">
        <authorList>
            <person name="Chandra G."/>
            <person name="Truman W A."/>
        </authorList>
    </citation>
    <scope>NUCLEOTIDE SEQUENCE [LARGE SCALE GENOMIC DNA]</scope>
    <source>
        <strain evidence="4">PS691</strain>
    </source>
</reference>
<dbReference type="InterPro" id="IPR052158">
    <property type="entry name" value="INH-QAR"/>
</dbReference>
<evidence type="ECO:0000256" key="1">
    <source>
        <dbReference type="ARBA" id="ARBA00023015"/>
    </source>
</evidence>
<dbReference type="GO" id="GO:0043565">
    <property type="term" value="F:sequence-specific DNA binding"/>
    <property type="evidence" value="ECO:0007669"/>
    <property type="project" value="InterPro"/>
</dbReference>
<dbReference type="AlphaFoldDB" id="A0A5E7ELK9"/>
<proteinExistence type="predicted"/>
<dbReference type="PANTHER" id="PTHR43130">
    <property type="entry name" value="ARAC-FAMILY TRANSCRIPTIONAL REGULATOR"/>
    <property type="match status" value="1"/>
</dbReference>
<dbReference type="Gene3D" id="1.10.10.60">
    <property type="entry name" value="Homeodomain-like"/>
    <property type="match status" value="1"/>
</dbReference>
<dbReference type="GO" id="GO:0003700">
    <property type="term" value="F:DNA-binding transcription factor activity"/>
    <property type="evidence" value="ECO:0007669"/>
    <property type="project" value="InterPro"/>
</dbReference>
<evidence type="ECO:0000313" key="5">
    <source>
        <dbReference type="Proteomes" id="UP000337909"/>
    </source>
</evidence>
<sequence length="334" mass="36862">MFSADAKFSIHLISVIQSMKTVAMVLFPDFLLLDMAGPMEVFSIANRYLQPADRYELATIGTEHGALRASNGVSVQADLHIDQANERYDLLLVPGGPGAYNEKHPPLLGWLQGAVNQANRYGSICTGAFVLGHAGLLDGYRVTTHWHYTERLIKGFPKATVETDQIFVQDRNLITSGGVTAGIDLALAVVAEDHGKKVALDVAKVLLVVMKRQGGQAQFSPLMVAVASQETPITRVQNHVLEHLDEAFSIERMASLANMSARHFARVFAREVNMTPMEFLQSARIDCARNLLETSDLPLKTVAYKSGFGSVRHMRFLFSEKLGLTPTQYREQFS</sequence>
<dbReference type="SUPFAM" id="SSF46689">
    <property type="entry name" value="Homeodomain-like"/>
    <property type="match status" value="2"/>
</dbReference>
<dbReference type="CDD" id="cd03137">
    <property type="entry name" value="GATase1_AraC_1"/>
    <property type="match status" value="1"/>
</dbReference>
<dbReference type="InterPro" id="IPR018060">
    <property type="entry name" value="HTH_AraC"/>
</dbReference>
<protein>
    <submittedName>
        <fullName evidence="4">HTH-type transcriptional regulator CdhR</fullName>
    </submittedName>
</protein>
<dbReference type="Gene3D" id="3.40.50.880">
    <property type="match status" value="1"/>
</dbReference>
<dbReference type="PROSITE" id="PS01124">
    <property type="entry name" value="HTH_ARAC_FAMILY_2"/>
    <property type="match status" value="1"/>
</dbReference>
<accession>A0A5E7ELK9</accession>
<dbReference type="EMBL" id="CABVHQ010000061">
    <property type="protein sequence ID" value="VVO27207.1"/>
    <property type="molecule type" value="Genomic_DNA"/>
</dbReference>
<evidence type="ECO:0000256" key="2">
    <source>
        <dbReference type="ARBA" id="ARBA00023163"/>
    </source>
</evidence>
<name>A0A5E7ELK9_PSEFL</name>
<gene>
    <name evidence="4" type="primary">cdhR_4</name>
    <name evidence="4" type="ORF">PS691_04651</name>
</gene>
<dbReference type="SUPFAM" id="SSF52317">
    <property type="entry name" value="Class I glutamine amidotransferase-like"/>
    <property type="match status" value="1"/>
</dbReference>
<dbReference type="InterPro" id="IPR009057">
    <property type="entry name" value="Homeodomain-like_sf"/>
</dbReference>
<dbReference type="SMART" id="SM00342">
    <property type="entry name" value="HTH_ARAC"/>
    <property type="match status" value="1"/>
</dbReference>
<dbReference type="Proteomes" id="UP000337909">
    <property type="component" value="Unassembled WGS sequence"/>
</dbReference>
<feature type="domain" description="HTH araC/xylS-type" evidence="3">
    <location>
        <begin position="234"/>
        <end position="332"/>
    </location>
</feature>
<dbReference type="InterPro" id="IPR002818">
    <property type="entry name" value="DJ-1/PfpI"/>
</dbReference>
<evidence type="ECO:0000259" key="3">
    <source>
        <dbReference type="PROSITE" id="PS01124"/>
    </source>
</evidence>
<keyword evidence="2" id="KW-0804">Transcription</keyword>